<dbReference type="Proteomes" id="UP001241377">
    <property type="component" value="Unassembled WGS sequence"/>
</dbReference>
<evidence type="ECO:0000313" key="1">
    <source>
        <dbReference type="EMBL" id="KAJ9109713.1"/>
    </source>
</evidence>
<accession>A0ACC2WE91</accession>
<gene>
    <name evidence="1" type="ORF">QFC19_001943</name>
</gene>
<comment type="caution">
    <text evidence="1">The sequence shown here is derived from an EMBL/GenBank/DDBJ whole genome shotgun (WGS) entry which is preliminary data.</text>
</comment>
<keyword evidence="2" id="KW-1185">Reference proteome</keyword>
<organism evidence="1 2">
    <name type="scientific">Naganishia cerealis</name>
    <dbReference type="NCBI Taxonomy" id="610337"/>
    <lineage>
        <taxon>Eukaryota</taxon>
        <taxon>Fungi</taxon>
        <taxon>Dikarya</taxon>
        <taxon>Basidiomycota</taxon>
        <taxon>Agaricomycotina</taxon>
        <taxon>Tremellomycetes</taxon>
        <taxon>Filobasidiales</taxon>
        <taxon>Filobasidiaceae</taxon>
        <taxon>Naganishia</taxon>
    </lineage>
</organism>
<reference evidence="1" key="1">
    <citation type="submission" date="2023-04" db="EMBL/GenBank/DDBJ databases">
        <title>Draft Genome sequencing of Naganishia species isolated from polar environments using Oxford Nanopore Technology.</title>
        <authorList>
            <person name="Leo P."/>
            <person name="Venkateswaran K."/>
        </authorList>
    </citation>
    <scope>NUCLEOTIDE SEQUENCE</scope>
    <source>
        <strain evidence="1">MNA-CCFEE 5261</strain>
    </source>
</reference>
<evidence type="ECO:0000313" key="2">
    <source>
        <dbReference type="Proteomes" id="UP001241377"/>
    </source>
</evidence>
<dbReference type="EMBL" id="JASBWR010000016">
    <property type="protein sequence ID" value="KAJ9109713.1"/>
    <property type="molecule type" value="Genomic_DNA"/>
</dbReference>
<sequence>MAETVKRKLMPDPISSQEGMDTEVRKTPMESPVYDQARFAKSTVVERPRPKSYASMNAPLTMPFALTSETSSTARNYEEHASYQSQVAPHQDPGRPFWVHQSPPRTDDSSFLATPSDFSDHQSSSSRLSLQHSLCHGRGFMATFDHVSESEHHTEPSRTLGSSRAPLHHPQYAPSSLALSRQTTRPSSHFTDRAPQPQFGQIAAYGNATGRGRADLTDSSENEDVVAKNEEWSTIPTKRKRSYKETFSSTHSQPFRLPGIFSDSSSVLKGKVNPRTPSYRSNDSATEVVVPLRRPKITLFQPSPPKPSPLD</sequence>
<proteinExistence type="predicted"/>
<name>A0ACC2WE91_9TREE</name>
<protein>
    <submittedName>
        <fullName evidence="1">Uncharacterized protein</fullName>
    </submittedName>
</protein>